<dbReference type="AlphaFoldDB" id="A0A7I8K3W2"/>
<accession>A0A7I8K3W2</accession>
<evidence type="ECO:0000313" key="3">
    <source>
        <dbReference type="EMBL" id="CAA7391794.1"/>
    </source>
</evidence>
<protein>
    <submittedName>
        <fullName evidence="3">Uncharacterized protein</fullName>
    </submittedName>
</protein>
<evidence type="ECO:0000313" key="4">
    <source>
        <dbReference type="Proteomes" id="UP000663760"/>
    </source>
</evidence>
<proteinExistence type="predicted"/>
<dbReference type="EMBL" id="LR746265">
    <property type="protein sequence ID" value="CAA7391794.1"/>
    <property type="molecule type" value="Genomic_DNA"/>
</dbReference>
<dbReference type="InterPro" id="IPR039312">
    <property type="entry name" value="ZPR"/>
</dbReference>
<name>A0A7I8K3W2_SPIIN</name>
<dbReference type="OrthoDB" id="1918054at2759"/>
<dbReference type="Proteomes" id="UP000663760">
    <property type="component" value="Chromosome 2"/>
</dbReference>
<evidence type="ECO:0000256" key="1">
    <source>
        <dbReference type="SAM" id="Coils"/>
    </source>
</evidence>
<evidence type="ECO:0000256" key="2">
    <source>
        <dbReference type="SAM" id="MobiDB-lite"/>
    </source>
</evidence>
<gene>
    <name evidence="3" type="ORF">SI8410_02003027</name>
</gene>
<sequence>MEAVNMKLYLENRCIMEENERLREKASVLRRENQILLSQLQHTCRFNSEKTSPGGGRADEYPAIPRPRCRRQRGRSDDP</sequence>
<organism evidence="3 4">
    <name type="scientific">Spirodela intermedia</name>
    <name type="common">Intermediate duckweed</name>
    <dbReference type="NCBI Taxonomy" id="51605"/>
    <lineage>
        <taxon>Eukaryota</taxon>
        <taxon>Viridiplantae</taxon>
        <taxon>Streptophyta</taxon>
        <taxon>Embryophyta</taxon>
        <taxon>Tracheophyta</taxon>
        <taxon>Spermatophyta</taxon>
        <taxon>Magnoliopsida</taxon>
        <taxon>Liliopsida</taxon>
        <taxon>Araceae</taxon>
        <taxon>Lemnoideae</taxon>
        <taxon>Spirodela</taxon>
    </lineage>
</organism>
<keyword evidence="1" id="KW-0175">Coiled coil</keyword>
<dbReference type="PANTHER" id="PTHR33601">
    <property type="entry name" value="PROTEIN LITTLE ZIPPER 4"/>
    <property type="match status" value="1"/>
</dbReference>
<feature type="region of interest" description="Disordered" evidence="2">
    <location>
        <begin position="46"/>
        <end position="79"/>
    </location>
</feature>
<feature type="coiled-coil region" evidence="1">
    <location>
        <begin position="12"/>
        <end position="39"/>
    </location>
</feature>
<dbReference type="PANTHER" id="PTHR33601:SF22">
    <property type="entry name" value="PROTEIN LITTLE ZIPPER 1"/>
    <property type="match status" value="1"/>
</dbReference>
<keyword evidence="4" id="KW-1185">Reference proteome</keyword>
<reference evidence="3" key="1">
    <citation type="submission" date="2020-02" db="EMBL/GenBank/DDBJ databases">
        <authorList>
            <person name="Scholz U."/>
            <person name="Mascher M."/>
            <person name="Fiebig A."/>
        </authorList>
    </citation>
    <scope>NUCLEOTIDE SEQUENCE</scope>
</reference>